<comment type="caution">
    <text evidence="3">The sequence shown here is derived from an EMBL/GenBank/DDBJ whole genome shotgun (WGS) entry which is preliminary data.</text>
</comment>
<feature type="region of interest" description="Disordered" evidence="1">
    <location>
        <begin position="209"/>
        <end position="229"/>
    </location>
</feature>
<dbReference type="Proteomes" id="UP000076154">
    <property type="component" value="Unassembled WGS sequence"/>
</dbReference>
<evidence type="ECO:0000259" key="2">
    <source>
        <dbReference type="Pfam" id="PF06398"/>
    </source>
</evidence>
<dbReference type="EMBL" id="LUEZ02000010">
    <property type="protein sequence ID" value="RDB28427.1"/>
    <property type="molecule type" value="Genomic_DNA"/>
</dbReference>
<dbReference type="PANTHER" id="PTHR12459:SF15">
    <property type="entry name" value="TRANSMEMBRANE PROTEIN 135"/>
    <property type="match status" value="1"/>
</dbReference>
<evidence type="ECO:0000256" key="1">
    <source>
        <dbReference type="SAM" id="MobiDB-lite"/>
    </source>
</evidence>
<feature type="domain" description="TECPR1-like DysF" evidence="2">
    <location>
        <begin position="86"/>
        <end position="201"/>
    </location>
</feature>
<dbReference type="OrthoDB" id="4021778at2759"/>
<sequence length="1020" mass="114222">MSSDDPPPPPASISRDVYSAADPARQRFAVKSHLPRFLSTPNLRRSTSKASRIVESEPPIEPLAIDNNLIRLDSSKLDLSDEYADKYEWAIVYENQRGMTLFSTPYYSRLSLLPSDPSPFTIPNVSPNRSEQLPTTLADYPLPHGNWRWVSKCWMIDMRSDSGEVQHDGFEYNWMFQTHKWRAEVGKLSAGGWVRRRRWVRLMMRPSKQRLQSNNGRDAPDARTVTPGSSLTALIPAGRRRSVGSSFPPSIASPVSDTLDDLTEIDDIWLNDDVEENWTKCRILMKRLDRDGRKLELWKSWLRHYHPDHRAFEEMVEKGKARDKQWTEDEIPMGTEVVGEKDILTESIVSIRVPPKEYLVPVLRIHGNTLLQTFIYPDSRAKFLTMLGLAGLLLELNIGLGIGWGASEMDFWSYTNGLAEQFPEDDEKLRVNEENPSMKSKSWLASVVDSPTFHVALRTYALSLSLSLGPSLIPFLTALLSAKRSSTTSVDSLKRVLRRELGIDGFAFAMALSVGGGAAIRELWRILDDARPGHGASFPRERIAACASHLGLTSAQKTFTANALSSSLGILLLQAGRRRSYRLRRNFIPPTVTAPLTPLISPIPPNRTSDTIDLTLLLLVRAMDAVMQAVIRKLVGTVNEQEKSQTRGHSFADPEKLREKMLKGKSEEEMEKVLRTVTSRMDALVFWACSARIMWCFFYEPERLPRSYVKWIFTVANLDGRVIQAIKLIREGRWSYSKASKSHPDILKSFAKELGHSASWGDPAALPAYGGATANAVWKALGVRNRSSVGGLPCELVHSSVGSSLGLEGSCTANASIRGAMAFLEAIAIYLPAHFLPTLLTRPQTLLKPHRALATLFGALRSATFLSTFVSLYWYTVCVTRTLVFARLLPFVSHNFWDGPYGCIFAGCLACGSSIWIENGRRRGEMALYVLPRAVRACLPDAWIRSSSRKARIAERISFVLSFSMLITSAIHFPETLRGLSRWTLSFVLNGPNAGFWKRKLSDEASPAADDTRHTQQNVP</sequence>
<dbReference type="InterPro" id="IPR010482">
    <property type="entry name" value="TECPR1-like_DysF"/>
</dbReference>
<name>A0A369K6I5_HYPMA</name>
<gene>
    <name evidence="3" type="ORF">Hypma_015516</name>
</gene>
<evidence type="ECO:0000313" key="4">
    <source>
        <dbReference type="Proteomes" id="UP000076154"/>
    </source>
</evidence>
<dbReference type="PANTHER" id="PTHR12459">
    <property type="entry name" value="TRANSMEMBRANE PROTEIN 135-RELATED"/>
    <property type="match status" value="1"/>
</dbReference>
<dbReference type="GO" id="GO:0007031">
    <property type="term" value="P:peroxisome organization"/>
    <property type="evidence" value="ECO:0007669"/>
    <property type="project" value="UniProtKB-ARBA"/>
</dbReference>
<organism evidence="3 4">
    <name type="scientific">Hypsizygus marmoreus</name>
    <name type="common">White beech mushroom</name>
    <name type="synonym">Agaricus marmoreus</name>
    <dbReference type="NCBI Taxonomy" id="39966"/>
    <lineage>
        <taxon>Eukaryota</taxon>
        <taxon>Fungi</taxon>
        <taxon>Dikarya</taxon>
        <taxon>Basidiomycota</taxon>
        <taxon>Agaricomycotina</taxon>
        <taxon>Agaricomycetes</taxon>
        <taxon>Agaricomycetidae</taxon>
        <taxon>Agaricales</taxon>
        <taxon>Tricholomatineae</taxon>
        <taxon>Lyophyllaceae</taxon>
        <taxon>Hypsizygus</taxon>
    </lineage>
</organism>
<proteinExistence type="predicted"/>
<reference evidence="3" key="1">
    <citation type="submission" date="2018-04" db="EMBL/GenBank/DDBJ databases">
        <title>Whole genome sequencing of Hypsizygus marmoreus.</title>
        <authorList>
            <person name="Choi I.-G."/>
            <person name="Min B."/>
            <person name="Kim J.-G."/>
            <person name="Kim S."/>
            <person name="Oh Y.-L."/>
            <person name="Kong W.-S."/>
            <person name="Park H."/>
            <person name="Jeong J."/>
            <person name="Song E.-S."/>
        </authorList>
    </citation>
    <scope>NUCLEOTIDE SEQUENCE [LARGE SCALE GENOMIC DNA]</scope>
    <source>
        <strain evidence="3">51987-8</strain>
    </source>
</reference>
<dbReference type="AlphaFoldDB" id="A0A369K6I5"/>
<dbReference type="Pfam" id="PF06398">
    <property type="entry name" value="Pex24p"/>
    <property type="match status" value="1"/>
</dbReference>
<dbReference type="GO" id="GO:0005778">
    <property type="term" value="C:peroxisomal membrane"/>
    <property type="evidence" value="ECO:0007669"/>
    <property type="project" value="UniProtKB-ARBA"/>
</dbReference>
<dbReference type="InterPro" id="IPR026749">
    <property type="entry name" value="Tmem135"/>
</dbReference>
<evidence type="ECO:0000313" key="3">
    <source>
        <dbReference type="EMBL" id="RDB28427.1"/>
    </source>
</evidence>
<accession>A0A369K6I5</accession>
<keyword evidence="4" id="KW-1185">Reference proteome</keyword>
<protein>
    <recommendedName>
        <fullName evidence="2">TECPR1-like DysF domain-containing protein</fullName>
    </recommendedName>
</protein>
<dbReference type="InParanoid" id="A0A369K6I5"/>